<evidence type="ECO:0000256" key="1">
    <source>
        <dbReference type="ARBA" id="ARBA00023002"/>
    </source>
</evidence>
<dbReference type="InterPro" id="IPR050791">
    <property type="entry name" value="Aldo-Keto_reductase"/>
</dbReference>
<reference evidence="3" key="1">
    <citation type="submission" date="2024-07" db="EMBL/GenBank/DDBJ databases">
        <authorList>
            <person name="fu j."/>
        </authorList>
    </citation>
    <scope>NUCLEOTIDE SEQUENCE</scope>
    <source>
        <strain evidence="3">P10A9</strain>
    </source>
</reference>
<organism evidence="3">
    <name type="scientific">Sinomonas puerhi</name>
    <dbReference type="NCBI Taxonomy" id="3238584"/>
    <lineage>
        <taxon>Bacteria</taxon>
        <taxon>Bacillati</taxon>
        <taxon>Actinomycetota</taxon>
        <taxon>Actinomycetes</taxon>
        <taxon>Micrococcales</taxon>
        <taxon>Micrococcaceae</taxon>
        <taxon>Sinomonas</taxon>
    </lineage>
</organism>
<dbReference type="Pfam" id="PF00248">
    <property type="entry name" value="Aldo_ket_red"/>
    <property type="match status" value="1"/>
</dbReference>
<dbReference type="PANTHER" id="PTHR43625">
    <property type="entry name" value="AFLATOXIN B1 ALDEHYDE REDUCTASE"/>
    <property type="match status" value="1"/>
</dbReference>
<protein>
    <submittedName>
        <fullName evidence="3">Aldo/keto reductase</fullName>
    </submittedName>
</protein>
<evidence type="ECO:0000259" key="2">
    <source>
        <dbReference type="Pfam" id="PF00248"/>
    </source>
</evidence>
<accession>A0AB39L564</accession>
<proteinExistence type="predicted"/>
<dbReference type="RefSeq" id="WP_369045999.1">
    <property type="nucleotide sequence ID" value="NZ_CP163302.1"/>
</dbReference>
<keyword evidence="1" id="KW-0560">Oxidoreductase</keyword>
<evidence type="ECO:0000313" key="3">
    <source>
        <dbReference type="EMBL" id="XDP45479.1"/>
    </source>
</evidence>
<feature type="domain" description="NADP-dependent oxidoreductase" evidence="2">
    <location>
        <begin position="16"/>
        <end position="307"/>
    </location>
</feature>
<sequence length="333" mass="35630">MTLTPRTIAGTNVGPVGFGWMNLNQAYGPLPSREDAAKLLLHALDEGVTHFDTATVYGATANETLLGETLASRRREFFLASKGGMSSAEGRRVIDGRPETLRAHVDASLSRLRTDRIDLYYLHRWDRTVPIEESVGALGGLVREGKIGAVGLSEIGADVLRRGHAEYPIAALQSEYSPWTRNPELGTLEACRELGIAFVAFSPVGRGAFGGVLRDPSGLPDWDLRRSMPRFDAEHWPANLALLDLFGALADDAGCSPAQLAIAWVLSRGGHVIALPGTRSSAHLNEDFAAGSLELSADVLARVDELVNEGTVAGGRYSAAAQADVDTEEFPVS</sequence>
<dbReference type="InterPro" id="IPR023210">
    <property type="entry name" value="NADP_OxRdtase_dom"/>
</dbReference>
<dbReference type="SUPFAM" id="SSF51430">
    <property type="entry name" value="NAD(P)-linked oxidoreductase"/>
    <property type="match status" value="1"/>
</dbReference>
<dbReference type="AlphaFoldDB" id="A0AB39L564"/>
<dbReference type="Gene3D" id="3.20.20.100">
    <property type="entry name" value="NADP-dependent oxidoreductase domain"/>
    <property type="match status" value="1"/>
</dbReference>
<dbReference type="GO" id="GO:0005737">
    <property type="term" value="C:cytoplasm"/>
    <property type="evidence" value="ECO:0007669"/>
    <property type="project" value="TreeGrafter"/>
</dbReference>
<name>A0AB39L564_9MICC</name>
<dbReference type="EMBL" id="CP163302">
    <property type="protein sequence ID" value="XDP45479.1"/>
    <property type="molecule type" value="Genomic_DNA"/>
</dbReference>
<dbReference type="GO" id="GO:0016491">
    <property type="term" value="F:oxidoreductase activity"/>
    <property type="evidence" value="ECO:0007669"/>
    <property type="project" value="UniProtKB-KW"/>
</dbReference>
<dbReference type="PANTHER" id="PTHR43625:SF40">
    <property type="entry name" value="ALDO-KETO REDUCTASE YAKC [NADP(+)]"/>
    <property type="match status" value="1"/>
</dbReference>
<dbReference type="KEGG" id="spue:AB5L97_00170"/>
<dbReference type="InterPro" id="IPR036812">
    <property type="entry name" value="NAD(P)_OxRdtase_dom_sf"/>
</dbReference>
<gene>
    <name evidence="3" type="ORF">AB5L97_00170</name>
</gene>